<keyword evidence="3" id="KW-1185">Reference proteome</keyword>
<keyword evidence="1" id="KW-0175">Coiled coil</keyword>
<evidence type="ECO:0000313" key="2">
    <source>
        <dbReference type="EMBL" id="KIY64633.1"/>
    </source>
</evidence>
<evidence type="ECO:0000256" key="1">
    <source>
        <dbReference type="SAM" id="Coils"/>
    </source>
</evidence>
<gene>
    <name evidence="2" type="ORF">CYLTODRAFT_425042</name>
</gene>
<dbReference type="Proteomes" id="UP000054007">
    <property type="component" value="Unassembled WGS sequence"/>
</dbReference>
<name>A0A0D7B1Y4_9AGAR</name>
<reference evidence="2 3" key="1">
    <citation type="journal article" date="2015" name="Fungal Genet. Biol.">
        <title>Evolution of novel wood decay mechanisms in Agaricales revealed by the genome sequences of Fistulina hepatica and Cylindrobasidium torrendii.</title>
        <authorList>
            <person name="Floudas D."/>
            <person name="Held B.W."/>
            <person name="Riley R."/>
            <person name="Nagy L.G."/>
            <person name="Koehler G."/>
            <person name="Ransdell A.S."/>
            <person name="Younus H."/>
            <person name="Chow J."/>
            <person name="Chiniquy J."/>
            <person name="Lipzen A."/>
            <person name="Tritt A."/>
            <person name="Sun H."/>
            <person name="Haridas S."/>
            <person name="LaButti K."/>
            <person name="Ohm R.A."/>
            <person name="Kues U."/>
            <person name="Blanchette R.A."/>
            <person name="Grigoriev I.V."/>
            <person name="Minto R.E."/>
            <person name="Hibbett D.S."/>
        </authorList>
    </citation>
    <scope>NUCLEOTIDE SEQUENCE [LARGE SCALE GENOMIC DNA]</scope>
    <source>
        <strain evidence="2 3">FP15055 ss-10</strain>
    </source>
</reference>
<proteinExistence type="predicted"/>
<protein>
    <submittedName>
        <fullName evidence="2">Uncharacterized protein</fullName>
    </submittedName>
</protein>
<feature type="coiled-coil region" evidence="1">
    <location>
        <begin position="27"/>
        <end position="75"/>
    </location>
</feature>
<dbReference type="AlphaFoldDB" id="A0A0D7B1Y4"/>
<sequence>MDLATTVIHESPEFLRRANYVLDVDDIDAVRAEERQLNEEISKLNEEVQTYQDKLAFHRQKLEHYTKLLQDAQNRKKDACSALVRDQRLLLPSSMRAVPNEVLSNIFIQYLAMIHAKESDELRRSHSYRCLWIQTGRVYIPHTVLRLVCRRWNSVAVSEPHLWQTVPLMMPPSAFNPDLGASKALDDEYQGHVARNIARARTLPLDLQVRIARKKGTLSPSVVYDFLRRLMDLLPRTTYLNLEFESVTFDSDEDVLASIFPLPSRSDEFAVTNLVAKFLDSPQCKLLGRWILSLMVHMPMLNFARLPSMRGSLHATEIFPSGACYSRLSTVQLRDTTADVLAGLFACAHSLTGVRIDSLWAASANFPLLRHDTLSELSITEHNSAYRLQQFTLPALRKLEIGNPKIRAWSTHLRDCVLQWPQDAISRFFTQSRCLLTELVIHCRLTEPENIMPFLSSQSSLHLRPSPLGQRLSPFSGTYVAQHFPSLRTWMSLCQSSMMVSERVTRPC</sequence>
<dbReference type="EMBL" id="KN880626">
    <property type="protein sequence ID" value="KIY64633.1"/>
    <property type="molecule type" value="Genomic_DNA"/>
</dbReference>
<accession>A0A0D7B1Y4</accession>
<evidence type="ECO:0000313" key="3">
    <source>
        <dbReference type="Proteomes" id="UP000054007"/>
    </source>
</evidence>
<organism evidence="2 3">
    <name type="scientific">Cylindrobasidium torrendii FP15055 ss-10</name>
    <dbReference type="NCBI Taxonomy" id="1314674"/>
    <lineage>
        <taxon>Eukaryota</taxon>
        <taxon>Fungi</taxon>
        <taxon>Dikarya</taxon>
        <taxon>Basidiomycota</taxon>
        <taxon>Agaricomycotina</taxon>
        <taxon>Agaricomycetes</taxon>
        <taxon>Agaricomycetidae</taxon>
        <taxon>Agaricales</taxon>
        <taxon>Marasmiineae</taxon>
        <taxon>Physalacriaceae</taxon>
        <taxon>Cylindrobasidium</taxon>
    </lineage>
</organism>
<dbReference type="OrthoDB" id="2911049at2759"/>